<organism evidence="1 2">
    <name type="scientific">Hygrophoropsis aurantiaca</name>
    <dbReference type="NCBI Taxonomy" id="72124"/>
    <lineage>
        <taxon>Eukaryota</taxon>
        <taxon>Fungi</taxon>
        <taxon>Dikarya</taxon>
        <taxon>Basidiomycota</taxon>
        <taxon>Agaricomycotina</taxon>
        <taxon>Agaricomycetes</taxon>
        <taxon>Agaricomycetidae</taxon>
        <taxon>Boletales</taxon>
        <taxon>Coniophorineae</taxon>
        <taxon>Hygrophoropsidaceae</taxon>
        <taxon>Hygrophoropsis</taxon>
    </lineage>
</organism>
<dbReference type="EMBL" id="MU268519">
    <property type="protein sequence ID" value="KAH7904326.1"/>
    <property type="molecule type" value="Genomic_DNA"/>
</dbReference>
<name>A0ACB7ZT48_9AGAM</name>
<accession>A0ACB7ZT48</accession>
<proteinExistence type="predicted"/>
<comment type="caution">
    <text evidence="1">The sequence shown here is derived from an EMBL/GenBank/DDBJ whole genome shotgun (WGS) entry which is preliminary data.</text>
</comment>
<keyword evidence="2" id="KW-1185">Reference proteome</keyword>
<sequence>MVAGGSDFITTPRLHFSSEMAEQFLRVYLCRDPLDIATKFESTLVAQSVNQGAPSTYKGRISASKTAIRTGLQLVLIKITQDPNATMEYVRYEVAIICRYHIKLIGWAHTEWANPSDLKGGADALEKLAAAITDNWRIAAGETMMPDKDKAPTSASTKSPSAASTSISNTAAPAPAPSALASTHTPTSTPGAPASTPTATPVPGAPTASPVLSVAAPATGPPSPAPGTTMPGVPTPTPTTVSPPPPSSALTPSSAAQMPVTGDSLNIDPSLLSPLGTHQPPAPAASTPPASTANNGSGTRKRKPTKEPSAPKPKRAKAPSMKAKKAPTRKSARSQAAPKSAPTVHSEEETESSSVRS</sequence>
<gene>
    <name evidence="1" type="ORF">BJ138DRAFT_1119523</name>
</gene>
<reference evidence="1" key="1">
    <citation type="journal article" date="2021" name="New Phytol.">
        <title>Evolutionary innovations through gain and loss of genes in the ectomycorrhizal Boletales.</title>
        <authorList>
            <person name="Wu G."/>
            <person name="Miyauchi S."/>
            <person name="Morin E."/>
            <person name="Kuo A."/>
            <person name="Drula E."/>
            <person name="Varga T."/>
            <person name="Kohler A."/>
            <person name="Feng B."/>
            <person name="Cao Y."/>
            <person name="Lipzen A."/>
            <person name="Daum C."/>
            <person name="Hundley H."/>
            <person name="Pangilinan J."/>
            <person name="Johnson J."/>
            <person name="Barry K."/>
            <person name="LaButti K."/>
            <person name="Ng V."/>
            <person name="Ahrendt S."/>
            <person name="Min B."/>
            <person name="Choi I.G."/>
            <person name="Park H."/>
            <person name="Plett J.M."/>
            <person name="Magnuson J."/>
            <person name="Spatafora J.W."/>
            <person name="Nagy L.G."/>
            <person name="Henrissat B."/>
            <person name="Grigoriev I.V."/>
            <person name="Yang Z.L."/>
            <person name="Xu J."/>
            <person name="Martin F.M."/>
        </authorList>
    </citation>
    <scope>NUCLEOTIDE SEQUENCE</scope>
    <source>
        <strain evidence="1">ATCC 28755</strain>
    </source>
</reference>
<evidence type="ECO:0000313" key="2">
    <source>
        <dbReference type="Proteomes" id="UP000790377"/>
    </source>
</evidence>
<dbReference type="Proteomes" id="UP000790377">
    <property type="component" value="Unassembled WGS sequence"/>
</dbReference>
<evidence type="ECO:0000313" key="1">
    <source>
        <dbReference type="EMBL" id="KAH7904326.1"/>
    </source>
</evidence>
<protein>
    <submittedName>
        <fullName evidence="1">Uncharacterized protein</fullName>
    </submittedName>
</protein>